<evidence type="ECO:0000313" key="3">
    <source>
        <dbReference type="EMBL" id="MFC3493323.1"/>
    </source>
</evidence>
<feature type="compositionally biased region" description="Low complexity" evidence="1">
    <location>
        <begin position="42"/>
        <end position="84"/>
    </location>
</feature>
<evidence type="ECO:0000313" key="4">
    <source>
        <dbReference type="Proteomes" id="UP001595712"/>
    </source>
</evidence>
<dbReference type="Proteomes" id="UP001595712">
    <property type="component" value="Unassembled WGS sequence"/>
</dbReference>
<sequence length="92" mass="9804">MPPPPDREPQCAAGFTGVFGAITLVLVLRGRKAGPAAPQPVQPGQYAPQPGPPQQAQYPQQPGHPQQQGFPPHQAAPPQQQPQQQAPPPQHY</sequence>
<proteinExistence type="predicted"/>
<dbReference type="EMBL" id="JBHRWO010000010">
    <property type="protein sequence ID" value="MFC3493323.1"/>
    <property type="molecule type" value="Genomic_DNA"/>
</dbReference>
<name>A0ABV7Q224_9ACTN</name>
<dbReference type="RefSeq" id="WP_387975489.1">
    <property type="nucleotide sequence ID" value="NZ_JBHRWO010000010.1"/>
</dbReference>
<accession>A0ABV7Q224</accession>
<comment type="caution">
    <text evidence="3">The sequence shown here is derived from an EMBL/GenBank/DDBJ whole genome shotgun (WGS) entry which is preliminary data.</text>
</comment>
<evidence type="ECO:0000256" key="1">
    <source>
        <dbReference type="SAM" id="MobiDB-lite"/>
    </source>
</evidence>
<organism evidence="3 4">
    <name type="scientific">Glycomyces rhizosphaerae</name>
    <dbReference type="NCBI Taxonomy" id="2054422"/>
    <lineage>
        <taxon>Bacteria</taxon>
        <taxon>Bacillati</taxon>
        <taxon>Actinomycetota</taxon>
        <taxon>Actinomycetes</taxon>
        <taxon>Glycomycetales</taxon>
        <taxon>Glycomycetaceae</taxon>
        <taxon>Glycomyces</taxon>
    </lineage>
</organism>
<keyword evidence="4" id="KW-1185">Reference proteome</keyword>
<feature type="region of interest" description="Disordered" evidence="1">
    <location>
        <begin position="33"/>
        <end position="92"/>
    </location>
</feature>
<keyword evidence="2" id="KW-0472">Membrane</keyword>
<evidence type="ECO:0000256" key="2">
    <source>
        <dbReference type="SAM" id="Phobius"/>
    </source>
</evidence>
<protein>
    <submittedName>
        <fullName evidence="3">Uncharacterized protein</fullName>
    </submittedName>
</protein>
<feature type="transmembrane region" description="Helical" evidence="2">
    <location>
        <begin position="12"/>
        <end position="28"/>
    </location>
</feature>
<keyword evidence="2" id="KW-1133">Transmembrane helix</keyword>
<gene>
    <name evidence="3" type="ORF">ACFO8M_12590</name>
</gene>
<reference evidence="4" key="1">
    <citation type="journal article" date="2019" name="Int. J. Syst. Evol. Microbiol.">
        <title>The Global Catalogue of Microorganisms (GCM) 10K type strain sequencing project: providing services to taxonomists for standard genome sequencing and annotation.</title>
        <authorList>
            <consortium name="The Broad Institute Genomics Platform"/>
            <consortium name="The Broad Institute Genome Sequencing Center for Infectious Disease"/>
            <person name="Wu L."/>
            <person name="Ma J."/>
        </authorList>
    </citation>
    <scope>NUCLEOTIDE SEQUENCE [LARGE SCALE GENOMIC DNA]</scope>
    <source>
        <strain evidence="4">CGMCC 4.7396</strain>
    </source>
</reference>
<keyword evidence="2" id="KW-0812">Transmembrane</keyword>